<dbReference type="InterPro" id="IPR058520">
    <property type="entry name" value="DUF8207"/>
</dbReference>
<name>A0A1B6MK55_9HEMI</name>
<feature type="compositionally biased region" description="Basic and acidic residues" evidence="1">
    <location>
        <begin position="49"/>
        <end position="66"/>
    </location>
</feature>
<proteinExistence type="predicted"/>
<evidence type="ECO:0000313" key="3">
    <source>
        <dbReference type="EMBL" id="JAT36316.1"/>
    </source>
</evidence>
<evidence type="ECO:0000259" key="2">
    <source>
        <dbReference type="Pfam" id="PF26634"/>
    </source>
</evidence>
<protein>
    <recommendedName>
        <fullName evidence="2">DUF8207 domain-containing protein</fullName>
    </recommendedName>
</protein>
<reference evidence="3" key="1">
    <citation type="submission" date="2015-11" db="EMBL/GenBank/DDBJ databases">
        <title>De novo transcriptome assembly of four potential Pierce s Disease insect vectors from Arizona vineyards.</title>
        <authorList>
            <person name="Tassone E.E."/>
        </authorList>
    </citation>
    <scope>NUCLEOTIDE SEQUENCE</scope>
</reference>
<feature type="region of interest" description="Disordered" evidence="1">
    <location>
        <begin position="49"/>
        <end position="77"/>
    </location>
</feature>
<feature type="domain" description="DUF8207" evidence="2">
    <location>
        <begin position="144"/>
        <end position="241"/>
    </location>
</feature>
<organism evidence="3">
    <name type="scientific">Graphocephala atropunctata</name>
    <dbReference type="NCBI Taxonomy" id="36148"/>
    <lineage>
        <taxon>Eukaryota</taxon>
        <taxon>Metazoa</taxon>
        <taxon>Ecdysozoa</taxon>
        <taxon>Arthropoda</taxon>
        <taxon>Hexapoda</taxon>
        <taxon>Insecta</taxon>
        <taxon>Pterygota</taxon>
        <taxon>Neoptera</taxon>
        <taxon>Paraneoptera</taxon>
        <taxon>Hemiptera</taxon>
        <taxon>Auchenorrhyncha</taxon>
        <taxon>Membracoidea</taxon>
        <taxon>Cicadellidae</taxon>
        <taxon>Cicadellinae</taxon>
        <taxon>Cicadellini</taxon>
        <taxon>Graphocephala</taxon>
    </lineage>
</organism>
<dbReference type="EMBL" id="GEBQ01003661">
    <property type="protein sequence ID" value="JAT36316.1"/>
    <property type="molecule type" value="Transcribed_RNA"/>
</dbReference>
<sequence>KMKQSDKELALRITQIRKAIKRKYRLFKQGTAATEVFLEKQYKPLLSELRRGKKEEELKEEPKEELKEEEEEQMEDTFKPDIVSTPIREEVFESGPSSPDMSNVLSTEQGMMNASQWIEKTFSHKLTKKYMLGLMKDIGKKTTKYDHTYGPRYENDTLMVGDQSLKFDDDGSLIVSDIKYRPTKGLYELLFKRVPDSVEYNEDDLAAYKTILIRTNAHKKGYKLHNHINRNNGTKYKLIIS</sequence>
<feature type="non-terminal residue" evidence="3">
    <location>
        <position position="241"/>
    </location>
</feature>
<dbReference type="PANTHER" id="PTHR35374:SF1">
    <property type="entry name" value="PROTEIN KINASE DOMAIN-CONTAINING PROTEIN"/>
    <property type="match status" value="1"/>
</dbReference>
<evidence type="ECO:0000256" key="1">
    <source>
        <dbReference type="SAM" id="MobiDB-lite"/>
    </source>
</evidence>
<dbReference type="PANTHER" id="PTHR35374">
    <property type="entry name" value="CYCLIN-DEPENDENT KINASE 11A-LIKE"/>
    <property type="match status" value="1"/>
</dbReference>
<dbReference type="AlphaFoldDB" id="A0A1B6MK55"/>
<feature type="non-terminal residue" evidence="3">
    <location>
        <position position="1"/>
    </location>
</feature>
<dbReference type="Pfam" id="PF26634">
    <property type="entry name" value="DUF8207"/>
    <property type="match status" value="1"/>
</dbReference>
<accession>A0A1B6MK55</accession>
<gene>
    <name evidence="3" type="ORF">g.53890</name>
</gene>